<evidence type="ECO:0000256" key="2">
    <source>
        <dbReference type="ARBA" id="ARBA00022448"/>
    </source>
</evidence>
<dbReference type="Gene3D" id="3.40.50.300">
    <property type="entry name" value="P-loop containing nucleotide triphosphate hydrolases"/>
    <property type="match status" value="1"/>
</dbReference>
<dbReference type="SUPFAM" id="SSF52540">
    <property type="entry name" value="P-loop containing nucleoside triphosphate hydrolases"/>
    <property type="match status" value="1"/>
</dbReference>
<dbReference type="EMBL" id="CP025084">
    <property type="protein sequence ID" value="AUH06486.1"/>
    <property type="molecule type" value="Genomic_DNA"/>
</dbReference>
<dbReference type="Proteomes" id="UP000233778">
    <property type="component" value="Chromosome"/>
</dbReference>
<dbReference type="GO" id="GO:0140359">
    <property type="term" value="F:ABC-type transporter activity"/>
    <property type="evidence" value="ECO:0007669"/>
    <property type="project" value="InterPro"/>
</dbReference>
<organism evidence="7 8">
    <name type="scientific">Serratia sp. (strain ATCC 39006)</name>
    <name type="common">Prodigiosinella confusarubida</name>
    <dbReference type="NCBI Taxonomy" id="104623"/>
    <lineage>
        <taxon>Bacteria</taxon>
        <taxon>Pseudomonadati</taxon>
        <taxon>Pseudomonadota</taxon>
        <taxon>Gammaproteobacteria</taxon>
        <taxon>Enterobacterales</taxon>
        <taxon>Pectobacteriaceae</taxon>
        <taxon>Prodigiosinella</taxon>
    </lineage>
</organism>
<dbReference type="STRING" id="104623.Ser39006_01185"/>
<keyword evidence="8" id="KW-1185">Reference proteome</keyword>
<evidence type="ECO:0000256" key="1">
    <source>
        <dbReference type="ARBA" id="ARBA00005417"/>
    </source>
</evidence>
<dbReference type="KEGG" id="sera:Ser39006_021640"/>
<dbReference type="GO" id="GO:0016020">
    <property type="term" value="C:membrane"/>
    <property type="evidence" value="ECO:0007669"/>
    <property type="project" value="InterPro"/>
</dbReference>
<dbReference type="PANTHER" id="PTHR46743:SF2">
    <property type="entry name" value="TEICHOIC ACIDS EXPORT ATP-BINDING PROTEIN TAGH"/>
    <property type="match status" value="1"/>
</dbReference>
<reference evidence="7" key="4">
    <citation type="submission" date="2017-11" db="EMBL/GenBank/DDBJ databases">
        <title>Complete genome sequence of Serratia sp. ATCC 39006.</title>
        <authorList>
            <person name="Hampton H.G."/>
            <person name="Jackson S.A."/>
            <person name="Jauregui R."/>
            <person name="Poulter G.T.M."/>
            <person name="Salmond G.P.C."/>
            <person name="Fineran P.C."/>
        </authorList>
    </citation>
    <scope>NUCLEOTIDE SEQUENCE</scope>
    <source>
        <strain evidence="7">ATCC 39006</strain>
    </source>
</reference>
<dbReference type="CDD" id="cd03220">
    <property type="entry name" value="ABC_KpsT_Wzt"/>
    <property type="match status" value="1"/>
</dbReference>
<keyword evidence="4 7" id="KW-0067">ATP-binding</keyword>
<dbReference type="InterPro" id="IPR003593">
    <property type="entry name" value="AAA+_ATPase"/>
</dbReference>
<dbReference type="PANTHER" id="PTHR46743">
    <property type="entry name" value="TEICHOIC ACIDS EXPORT ATP-BINDING PROTEIN TAGH"/>
    <property type="match status" value="1"/>
</dbReference>
<proteinExistence type="inferred from homology"/>
<dbReference type="Pfam" id="PF14524">
    <property type="entry name" value="Wzt_C"/>
    <property type="match status" value="1"/>
</dbReference>
<dbReference type="KEGG" id="serq:CWC46_21650"/>
<dbReference type="Proteomes" id="UP000017700">
    <property type="component" value="Chromosome"/>
</dbReference>
<dbReference type="PROSITE" id="PS00211">
    <property type="entry name" value="ABC_TRANSPORTER_1"/>
    <property type="match status" value="1"/>
</dbReference>
<reference evidence="7" key="2">
    <citation type="submission" date="2013-09" db="EMBL/GenBank/DDBJ databases">
        <authorList>
            <person name="Wang G."/>
            <person name="Yang Y."/>
            <person name="Su Y."/>
        </authorList>
    </citation>
    <scope>NUCLEOTIDE SEQUENCE</scope>
    <source>
        <strain evidence="7">ATCC 39006</strain>
    </source>
</reference>
<name>A0A2I5TC91_SERS3</name>
<reference evidence="7 8" key="1">
    <citation type="journal article" date="2013" name="Genome Announc.">
        <title>Draft genome sequence of Serratia sp. strain ATCC 39006, a model bacterium for analysis of the biosynthesis and regulation of prodigiosin, a carbapenem, and gas vesicles.</title>
        <authorList>
            <person name="Fineran P.C."/>
            <person name="Iglesias Cans M.C."/>
            <person name="Ramsay J.P."/>
            <person name="Wilf N.M."/>
            <person name="Cossyleon D."/>
            <person name="McNeil M.B."/>
            <person name="Williamson N.R."/>
            <person name="Monson R.E."/>
            <person name="Becher S.A."/>
            <person name="Stanton J.A."/>
            <person name="Brugger K."/>
            <person name="Brown S.D."/>
            <person name="Salmond G.P."/>
        </authorList>
    </citation>
    <scope>NUCLEOTIDE SEQUENCE [LARGE SCALE GENOMIC DNA]</scope>
    <source>
        <strain evidence="7">ATCC 39006</strain>
        <strain evidence="8">ATCC 39006 / SC 11482</strain>
    </source>
</reference>
<evidence type="ECO:0000313" key="7">
    <source>
        <dbReference type="EMBL" id="AUH06486.1"/>
    </source>
</evidence>
<dbReference type="InterPro" id="IPR003439">
    <property type="entry name" value="ABC_transporter-like_ATP-bd"/>
</dbReference>
<dbReference type="InterPro" id="IPR050683">
    <property type="entry name" value="Bact_Polysacc_Export_ATP-bd"/>
</dbReference>
<evidence type="ECO:0000313" key="8">
    <source>
        <dbReference type="Proteomes" id="UP000017700"/>
    </source>
</evidence>
<dbReference type="OrthoDB" id="9778870at2"/>
<dbReference type="InterPro" id="IPR029439">
    <property type="entry name" value="Wzt_C"/>
</dbReference>
<evidence type="ECO:0000256" key="4">
    <source>
        <dbReference type="ARBA" id="ARBA00022840"/>
    </source>
</evidence>
<dbReference type="GO" id="GO:0016887">
    <property type="term" value="F:ATP hydrolysis activity"/>
    <property type="evidence" value="ECO:0007669"/>
    <property type="project" value="InterPro"/>
</dbReference>
<evidence type="ECO:0000256" key="3">
    <source>
        <dbReference type="ARBA" id="ARBA00022741"/>
    </source>
</evidence>
<keyword evidence="2" id="KW-0813">Transport</keyword>
<dbReference type="EMBL" id="CP025085">
    <property type="protein sequence ID" value="AUH02165.1"/>
    <property type="molecule type" value="Genomic_DNA"/>
</dbReference>
<dbReference type="Pfam" id="PF00005">
    <property type="entry name" value="ABC_tran"/>
    <property type="match status" value="1"/>
</dbReference>
<dbReference type="InterPro" id="IPR015860">
    <property type="entry name" value="ABC_transpr_TagH-like"/>
</dbReference>
<keyword evidence="3" id="KW-0547">Nucleotide-binding</keyword>
<comment type="similarity">
    <text evidence="1">Belongs to the ABC transporter superfamily.</text>
</comment>
<sequence length="431" mass="48276">MANISVRGVGKAYKKYHNKWGRLIEWISLTPVQKHTLTWILKDINFDIEPGEVIGIVGKNGAGKSTLLKMITGTTEPTEGSIRADGKVAALLELGMGFDPDFTGRQNTYMSGQLQGLSIEEITKLMPEIEAFADIGSYIDEPLRTYSSGMQSRLAFSVATCVKPDILIIDEALSVGDIAFQAKCMQRMEYLKNIGTTILFVSHAINQVRQFCDKAIYIKDGRLEQFSNVSEVCDLFQNDLLGLDREEKDEVTSKIENDIGSEIIEEDKNLRKYSLDSETGTFHLQFLKFDLKNREGVQITNCTQGELVEFSAYIKANNDVEAGSAIGLLMADKTGYPLVACNSNYYDYFLPAVNKGELIVIRWKMKFPLASGEIRIDIGIKPDPYSIIFYDRVFCAKVITVTPKIELLKRNFGGYIFADADIHIEKIKVAK</sequence>
<dbReference type="SMART" id="SM00382">
    <property type="entry name" value="AAA"/>
    <property type="match status" value="1"/>
</dbReference>
<dbReference type="GO" id="GO:0005524">
    <property type="term" value="F:ATP binding"/>
    <property type="evidence" value="ECO:0007669"/>
    <property type="project" value="UniProtKB-KW"/>
</dbReference>
<evidence type="ECO:0000313" key="9">
    <source>
        <dbReference type="Proteomes" id="UP000233778"/>
    </source>
</evidence>
<dbReference type="RefSeq" id="WP_021014455.1">
    <property type="nucleotide sequence ID" value="NZ_CP025084.1"/>
</dbReference>
<dbReference type="Gene3D" id="2.70.50.60">
    <property type="entry name" value="abc- transporter (atp binding component) like domain"/>
    <property type="match status" value="1"/>
</dbReference>
<dbReference type="CDD" id="cd10147">
    <property type="entry name" value="Wzt_C-like"/>
    <property type="match status" value="1"/>
</dbReference>
<protein>
    <submittedName>
        <fullName evidence="7">ABC transporter ATP-binding protein</fullName>
    </submittedName>
</protein>
<dbReference type="InterPro" id="IPR017871">
    <property type="entry name" value="ABC_transporter-like_CS"/>
</dbReference>
<feature type="domain" description="ABC transporter" evidence="5">
    <location>
        <begin position="24"/>
        <end position="245"/>
    </location>
</feature>
<dbReference type="PROSITE" id="PS50893">
    <property type="entry name" value="ABC_TRANSPORTER_2"/>
    <property type="match status" value="1"/>
</dbReference>
<evidence type="ECO:0000313" key="6">
    <source>
        <dbReference type="EMBL" id="AUH02165.1"/>
    </source>
</evidence>
<dbReference type="InterPro" id="IPR027417">
    <property type="entry name" value="P-loop_NTPase"/>
</dbReference>
<evidence type="ECO:0000259" key="5">
    <source>
        <dbReference type="PROSITE" id="PS50893"/>
    </source>
</evidence>
<dbReference type="AlphaFoldDB" id="A0A2I5TC91"/>
<gene>
    <name evidence="6" type="ORF">CWC46_21650</name>
    <name evidence="7" type="ORF">Ser39006_021640</name>
</gene>
<reference evidence="6 9" key="3">
    <citation type="submission" date="2017-11" db="EMBL/GenBank/DDBJ databases">
        <title>Complete genome sequence of Serratia sp. ATCC 39006 LacA.</title>
        <authorList>
            <person name="Hampton H.G."/>
            <person name="Jackson S.A."/>
            <person name="Jauregui R."/>
            <person name="Poulter G.T.M."/>
            <person name="Salmond G.P.C."/>
            <person name="Fineran P.C."/>
        </authorList>
    </citation>
    <scope>NUCLEOTIDE SEQUENCE [LARGE SCALE GENOMIC DNA]</scope>
    <source>
        <strain evidence="6 9">ATCC 39006</strain>
    </source>
</reference>
<accession>A0A2I5TC91</accession>